<protein>
    <submittedName>
        <fullName evidence="6">Uncharacterized protein</fullName>
    </submittedName>
</protein>
<proteinExistence type="inferred from homology"/>
<feature type="transmembrane region" description="Helical" evidence="5">
    <location>
        <begin position="73"/>
        <end position="94"/>
    </location>
</feature>
<dbReference type="EMBL" id="CM035424">
    <property type="protein sequence ID" value="KAH7353064.1"/>
    <property type="molecule type" value="Genomic_DNA"/>
</dbReference>
<dbReference type="InterPro" id="IPR023395">
    <property type="entry name" value="MCP_dom_sf"/>
</dbReference>
<dbReference type="PANTHER" id="PTHR11206">
    <property type="entry name" value="MULTIDRUG RESISTANCE PROTEIN"/>
    <property type="match status" value="1"/>
</dbReference>
<dbReference type="OMA" id="ATWYASI"/>
<reference evidence="6" key="1">
    <citation type="submission" date="2021-08" db="EMBL/GenBank/DDBJ databases">
        <title>WGS assembly of Ceratopteris richardii.</title>
        <authorList>
            <person name="Marchant D.B."/>
            <person name="Chen G."/>
            <person name="Jenkins J."/>
            <person name="Shu S."/>
            <person name="Leebens-Mack J."/>
            <person name="Grimwood J."/>
            <person name="Schmutz J."/>
            <person name="Soltis P."/>
            <person name="Soltis D."/>
            <person name="Chen Z.-H."/>
        </authorList>
    </citation>
    <scope>NUCLEOTIDE SEQUENCE</scope>
    <source>
        <strain evidence="6">Whitten #5841</strain>
        <tissue evidence="6">Leaf</tissue>
    </source>
</reference>
<feature type="transmembrane region" description="Helical" evidence="5">
    <location>
        <begin position="100"/>
        <end position="118"/>
    </location>
</feature>
<evidence type="ECO:0000313" key="6">
    <source>
        <dbReference type="EMBL" id="KAH7353064.1"/>
    </source>
</evidence>
<dbReference type="InterPro" id="IPR002528">
    <property type="entry name" value="MATE_fam"/>
</dbReference>
<accession>A0A8T2SQD7</accession>
<comment type="subcellular location">
    <subcellularLocation>
        <location evidence="1">Membrane</location>
    </subcellularLocation>
</comment>
<keyword evidence="3 5" id="KW-0812">Transmembrane</keyword>
<evidence type="ECO:0000256" key="3">
    <source>
        <dbReference type="ARBA" id="ARBA00022692"/>
    </source>
</evidence>
<keyword evidence="7" id="KW-1185">Reference proteome</keyword>
<evidence type="ECO:0000256" key="4">
    <source>
        <dbReference type="ARBA" id="ARBA00023136"/>
    </source>
</evidence>
<dbReference type="GO" id="GO:0042910">
    <property type="term" value="F:xenobiotic transmembrane transporter activity"/>
    <property type="evidence" value="ECO:0007669"/>
    <property type="project" value="InterPro"/>
</dbReference>
<feature type="transmembrane region" description="Helical" evidence="5">
    <location>
        <begin position="139"/>
        <end position="158"/>
    </location>
</feature>
<evidence type="ECO:0000256" key="2">
    <source>
        <dbReference type="ARBA" id="ARBA00010199"/>
    </source>
</evidence>
<dbReference type="GO" id="GO:0016020">
    <property type="term" value="C:membrane"/>
    <property type="evidence" value="ECO:0007669"/>
    <property type="project" value="UniProtKB-SubCell"/>
</dbReference>
<dbReference type="SUPFAM" id="SSF103506">
    <property type="entry name" value="Mitochondrial carrier"/>
    <property type="match status" value="1"/>
</dbReference>
<dbReference type="OrthoDB" id="2126698at2759"/>
<evidence type="ECO:0000256" key="1">
    <source>
        <dbReference type="ARBA" id="ARBA00004370"/>
    </source>
</evidence>
<comment type="caution">
    <text evidence="6">The sequence shown here is derived from an EMBL/GenBank/DDBJ whole genome shotgun (WGS) entry which is preliminary data.</text>
</comment>
<dbReference type="GO" id="GO:0015297">
    <property type="term" value="F:antiporter activity"/>
    <property type="evidence" value="ECO:0007669"/>
    <property type="project" value="InterPro"/>
</dbReference>
<dbReference type="AlphaFoldDB" id="A0A8T2SQD7"/>
<dbReference type="Proteomes" id="UP000825935">
    <property type="component" value="Chromosome 19"/>
</dbReference>
<dbReference type="Pfam" id="PF01554">
    <property type="entry name" value="MatE"/>
    <property type="match status" value="1"/>
</dbReference>
<sequence>MGTGANAIVAATARACTTITTQPLDIASTRMKMGSFGKSRAIASKAGQYAGLIPTLVGNATSRLFNKLLRTQSLVTLLLLISLSVSVFHAPICWMLVCKFGMGITGAVVAPLAIYDTFSPKYVQVRMPLSMETLQDLKPFLKLALPSVAMICLEWWSYEVLVILSGFLSNPEVQVAAISVFVNTEWLIYMISFGLNATASTRVQ</sequence>
<keyword evidence="5" id="KW-1133">Transmembrane helix</keyword>
<evidence type="ECO:0000313" key="7">
    <source>
        <dbReference type="Proteomes" id="UP000825935"/>
    </source>
</evidence>
<evidence type="ECO:0000256" key="5">
    <source>
        <dbReference type="SAM" id="Phobius"/>
    </source>
</evidence>
<keyword evidence="4 5" id="KW-0472">Membrane</keyword>
<feature type="transmembrane region" description="Helical" evidence="5">
    <location>
        <begin position="178"/>
        <end position="199"/>
    </location>
</feature>
<comment type="similarity">
    <text evidence="2">Belongs to the multi antimicrobial extrusion (MATE) (TC 2.A.66.1) family.</text>
</comment>
<organism evidence="6 7">
    <name type="scientific">Ceratopteris richardii</name>
    <name type="common">Triangle waterfern</name>
    <dbReference type="NCBI Taxonomy" id="49495"/>
    <lineage>
        <taxon>Eukaryota</taxon>
        <taxon>Viridiplantae</taxon>
        <taxon>Streptophyta</taxon>
        <taxon>Embryophyta</taxon>
        <taxon>Tracheophyta</taxon>
        <taxon>Polypodiopsida</taxon>
        <taxon>Polypodiidae</taxon>
        <taxon>Polypodiales</taxon>
        <taxon>Pteridineae</taxon>
        <taxon>Pteridaceae</taxon>
        <taxon>Parkerioideae</taxon>
        <taxon>Ceratopteris</taxon>
    </lineage>
</organism>
<gene>
    <name evidence="6" type="ORF">KP509_19G077300</name>
</gene>
<name>A0A8T2SQD7_CERRI</name>